<dbReference type="Proteomes" id="UP000223913">
    <property type="component" value="Unassembled WGS sequence"/>
</dbReference>
<evidence type="ECO:0000313" key="9">
    <source>
        <dbReference type="EMBL" id="PHN01409.1"/>
    </source>
</evidence>
<dbReference type="SUPFAM" id="SSF55811">
    <property type="entry name" value="Nudix"/>
    <property type="match status" value="1"/>
</dbReference>
<evidence type="ECO:0000256" key="7">
    <source>
        <dbReference type="ARBA" id="ARBA00032272"/>
    </source>
</evidence>
<comment type="cofactor">
    <cofactor evidence="2">
        <name>Mg(2+)</name>
        <dbReference type="ChEBI" id="CHEBI:18420"/>
    </cofactor>
</comment>
<gene>
    <name evidence="9" type="ORF">CRP01_37115</name>
</gene>
<dbReference type="GO" id="GO:0019693">
    <property type="term" value="P:ribose phosphate metabolic process"/>
    <property type="evidence" value="ECO:0007669"/>
    <property type="project" value="TreeGrafter"/>
</dbReference>
<dbReference type="GO" id="GO:0016787">
    <property type="term" value="F:hydrolase activity"/>
    <property type="evidence" value="ECO:0007669"/>
    <property type="project" value="UniProtKB-KW"/>
</dbReference>
<evidence type="ECO:0000259" key="8">
    <source>
        <dbReference type="PROSITE" id="PS51462"/>
    </source>
</evidence>
<organism evidence="9 10">
    <name type="scientific">Flavilitoribacter nigricans (strain ATCC 23147 / DSM 23189 / NBRC 102662 / NCIMB 1420 / SS-2)</name>
    <name type="common">Lewinella nigricans</name>
    <dbReference type="NCBI Taxonomy" id="1122177"/>
    <lineage>
        <taxon>Bacteria</taxon>
        <taxon>Pseudomonadati</taxon>
        <taxon>Bacteroidota</taxon>
        <taxon>Saprospiria</taxon>
        <taxon>Saprospirales</taxon>
        <taxon>Lewinellaceae</taxon>
        <taxon>Flavilitoribacter</taxon>
    </lineage>
</organism>
<name>A0A2D0MZT9_FLAN2</name>
<dbReference type="EMBL" id="PDUD01000055">
    <property type="protein sequence ID" value="PHN01409.1"/>
    <property type="molecule type" value="Genomic_DNA"/>
</dbReference>
<comment type="caution">
    <text evidence="9">The sequence shown here is derived from an EMBL/GenBank/DDBJ whole genome shotgun (WGS) entry which is preliminary data.</text>
</comment>
<keyword evidence="5" id="KW-0378">Hydrolase</keyword>
<dbReference type="Gene3D" id="3.90.79.10">
    <property type="entry name" value="Nucleoside Triphosphate Pyrophosphohydrolase"/>
    <property type="match status" value="1"/>
</dbReference>
<accession>A0A2D0MZT9</accession>
<dbReference type="AlphaFoldDB" id="A0A2D0MZT9"/>
<dbReference type="InterPro" id="IPR000086">
    <property type="entry name" value="NUDIX_hydrolase_dom"/>
</dbReference>
<dbReference type="GO" id="GO:0005829">
    <property type="term" value="C:cytosol"/>
    <property type="evidence" value="ECO:0007669"/>
    <property type="project" value="TreeGrafter"/>
</dbReference>
<sequence length="180" mass="20426">MENPWKTINKRTVYENPWISVTHREVINPSGNEGIYGVVHFKNLAIGIVPLDEHGYTWLVGQYRYTLDRYSWEIPEGGCPVGTSPLESAKRELLEETGITAARWEHILDFHLSNSVSDEAGMAFIARDLSFGEAQPEETEDLLVKKVPFTEALEMIYRGEITDSLSIMGLLRAKVWLEEG</sequence>
<evidence type="ECO:0000313" key="10">
    <source>
        <dbReference type="Proteomes" id="UP000223913"/>
    </source>
</evidence>
<dbReference type="InterPro" id="IPR015797">
    <property type="entry name" value="NUDIX_hydrolase-like_dom_sf"/>
</dbReference>
<dbReference type="GO" id="GO:0006753">
    <property type="term" value="P:nucleoside phosphate metabolic process"/>
    <property type="evidence" value="ECO:0007669"/>
    <property type="project" value="TreeGrafter"/>
</dbReference>
<dbReference type="OrthoDB" id="9806150at2"/>
<dbReference type="RefSeq" id="WP_099155157.1">
    <property type="nucleotide sequence ID" value="NZ_PDUD01000055.1"/>
</dbReference>
<evidence type="ECO:0000256" key="3">
    <source>
        <dbReference type="ARBA" id="ARBA00007275"/>
    </source>
</evidence>
<proteinExistence type="inferred from homology"/>
<feature type="domain" description="Nudix hydrolase" evidence="8">
    <location>
        <begin position="41"/>
        <end position="169"/>
    </location>
</feature>
<evidence type="ECO:0000256" key="1">
    <source>
        <dbReference type="ARBA" id="ARBA00000847"/>
    </source>
</evidence>
<dbReference type="Pfam" id="PF00293">
    <property type="entry name" value="NUDIX"/>
    <property type="match status" value="1"/>
</dbReference>
<evidence type="ECO:0000256" key="5">
    <source>
        <dbReference type="ARBA" id="ARBA00022801"/>
    </source>
</evidence>
<protein>
    <recommendedName>
        <fullName evidence="4">GDP-mannose pyrophosphatase</fullName>
    </recommendedName>
    <alternativeName>
        <fullName evidence="6">GDP-mannose hydrolase</fullName>
    </alternativeName>
    <alternativeName>
        <fullName evidence="7">GDPMK</fullName>
    </alternativeName>
</protein>
<dbReference type="PROSITE" id="PS51462">
    <property type="entry name" value="NUDIX"/>
    <property type="match status" value="1"/>
</dbReference>
<evidence type="ECO:0000256" key="6">
    <source>
        <dbReference type="ARBA" id="ARBA00032162"/>
    </source>
</evidence>
<keyword evidence="10" id="KW-1185">Reference proteome</keyword>
<comment type="catalytic activity">
    <reaction evidence="1">
        <text>GDP-alpha-D-mannose + H2O = alpha-D-mannose 1-phosphate + GMP + 2 H(+)</text>
        <dbReference type="Rhea" id="RHEA:27978"/>
        <dbReference type="ChEBI" id="CHEBI:15377"/>
        <dbReference type="ChEBI" id="CHEBI:15378"/>
        <dbReference type="ChEBI" id="CHEBI:57527"/>
        <dbReference type="ChEBI" id="CHEBI:58115"/>
        <dbReference type="ChEBI" id="CHEBI:58409"/>
    </reaction>
</comment>
<reference evidence="9 10" key="1">
    <citation type="submission" date="2017-10" db="EMBL/GenBank/DDBJ databases">
        <title>The draft genome sequence of Lewinella nigricans NBRC 102662.</title>
        <authorList>
            <person name="Wang K."/>
        </authorList>
    </citation>
    <scope>NUCLEOTIDE SEQUENCE [LARGE SCALE GENOMIC DNA]</scope>
    <source>
        <strain evidence="9 10">NBRC 102662</strain>
    </source>
</reference>
<evidence type="ECO:0000256" key="4">
    <source>
        <dbReference type="ARBA" id="ARBA00016377"/>
    </source>
</evidence>
<dbReference type="CDD" id="cd24161">
    <property type="entry name" value="NUDIX_ADPRase_Ndx2"/>
    <property type="match status" value="1"/>
</dbReference>
<dbReference type="PANTHER" id="PTHR11839:SF18">
    <property type="entry name" value="NUDIX HYDROLASE DOMAIN-CONTAINING PROTEIN"/>
    <property type="match status" value="1"/>
</dbReference>
<comment type="similarity">
    <text evidence="3">Belongs to the Nudix hydrolase family. NudK subfamily.</text>
</comment>
<dbReference type="PANTHER" id="PTHR11839">
    <property type="entry name" value="UDP/ADP-SUGAR PYROPHOSPHATASE"/>
    <property type="match status" value="1"/>
</dbReference>
<evidence type="ECO:0000256" key="2">
    <source>
        <dbReference type="ARBA" id="ARBA00001946"/>
    </source>
</evidence>